<gene>
    <name evidence="1" type="ORF">SAMN04489730_2084</name>
</gene>
<dbReference type="OrthoDB" id="3692187at2"/>
<dbReference type="Proteomes" id="UP000182740">
    <property type="component" value="Unassembled WGS sequence"/>
</dbReference>
<proteinExistence type="predicted"/>
<accession>A0A1K1QR46</accession>
<organism evidence="1 2">
    <name type="scientific">Amycolatopsis australiensis</name>
    <dbReference type="NCBI Taxonomy" id="546364"/>
    <lineage>
        <taxon>Bacteria</taxon>
        <taxon>Bacillati</taxon>
        <taxon>Actinomycetota</taxon>
        <taxon>Actinomycetes</taxon>
        <taxon>Pseudonocardiales</taxon>
        <taxon>Pseudonocardiaceae</taxon>
        <taxon>Amycolatopsis</taxon>
    </lineage>
</organism>
<name>A0A1K1QR46_9PSEU</name>
<dbReference type="AlphaFoldDB" id="A0A1K1QR46"/>
<dbReference type="RefSeq" id="WP_072476059.1">
    <property type="nucleotide sequence ID" value="NZ_FPJG01000006.1"/>
</dbReference>
<evidence type="ECO:0000313" key="2">
    <source>
        <dbReference type="Proteomes" id="UP000182740"/>
    </source>
</evidence>
<evidence type="ECO:0000313" key="1">
    <source>
        <dbReference type="EMBL" id="SFW62091.1"/>
    </source>
</evidence>
<sequence length="95" mass="10261">MCRSTKSSRNWPATCKPKADSLEVRLGHNANSTKRSFADRLAGRPADVDERGGAVEVQLVDGSTQTLVISYYDFHSTTPGVRAFAGKVVPPLVGR</sequence>
<protein>
    <submittedName>
        <fullName evidence="1">Uncharacterized protein</fullName>
    </submittedName>
</protein>
<keyword evidence="2" id="KW-1185">Reference proteome</keyword>
<reference evidence="2" key="1">
    <citation type="submission" date="2016-11" db="EMBL/GenBank/DDBJ databases">
        <authorList>
            <person name="Varghese N."/>
            <person name="Submissions S."/>
        </authorList>
    </citation>
    <scope>NUCLEOTIDE SEQUENCE [LARGE SCALE GENOMIC DNA]</scope>
    <source>
        <strain evidence="2">DSM 44671</strain>
    </source>
</reference>
<dbReference type="EMBL" id="FPJG01000006">
    <property type="protein sequence ID" value="SFW62091.1"/>
    <property type="molecule type" value="Genomic_DNA"/>
</dbReference>